<evidence type="ECO:0000259" key="8">
    <source>
        <dbReference type="Pfam" id="PF02229"/>
    </source>
</evidence>
<reference evidence="9" key="1">
    <citation type="submission" date="2022-10" db="EMBL/GenBank/DDBJ databases">
        <title>Tapping the CABI collections for fungal endophytes: first genome assemblies for Collariella, Neodidymelliopsis, Ascochyta clinopodiicola, Didymella pomorum, Didymosphaeria variabile, Neocosmospora piperis and Neocucurbitaria cava.</title>
        <authorList>
            <person name="Hill R."/>
        </authorList>
    </citation>
    <scope>NUCLEOTIDE SEQUENCE</scope>
    <source>
        <strain evidence="9">IMI 360193</strain>
    </source>
</reference>
<dbReference type="SUPFAM" id="SSF54447">
    <property type="entry name" value="ssDNA-binding transcriptional regulator domain"/>
    <property type="match status" value="1"/>
</dbReference>
<dbReference type="Proteomes" id="UP001140562">
    <property type="component" value="Unassembled WGS sequence"/>
</dbReference>
<dbReference type="InterPro" id="IPR009044">
    <property type="entry name" value="ssDNA-bd_transcriptional_reg"/>
</dbReference>
<evidence type="ECO:0000256" key="5">
    <source>
        <dbReference type="ARBA" id="ARBA00023163"/>
    </source>
</evidence>
<dbReference type="OrthoDB" id="2505440at2759"/>
<evidence type="ECO:0000313" key="10">
    <source>
        <dbReference type="Proteomes" id="UP001140562"/>
    </source>
</evidence>
<feature type="compositionally biased region" description="Gly residues" evidence="7">
    <location>
        <begin position="1"/>
        <end position="17"/>
    </location>
</feature>
<evidence type="ECO:0000256" key="3">
    <source>
        <dbReference type="ARBA" id="ARBA00023015"/>
    </source>
</evidence>
<dbReference type="GO" id="GO:0003677">
    <property type="term" value="F:DNA binding"/>
    <property type="evidence" value="ECO:0007669"/>
    <property type="project" value="UniProtKB-KW"/>
</dbReference>
<comment type="similarity">
    <text evidence="2">Belongs to the transcriptional coactivator PC4 family.</text>
</comment>
<dbReference type="InterPro" id="IPR045125">
    <property type="entry name" value="Sub1/Tcp4-like"/>
</dbReference>
<evidence type="ECO:0000256" key="7">
    <source>
        <dbReference type="SAM" id="MobiDB-lite"/>
    </source>
</evidence>
<comment type="caution">
    <text evidence="9">The sequence shown here is derived from an EMBL/GenBank/DDBJ whole genome shotgun (WGS) entry which is preliminary data.</text>
</comment>
<keyword evidence="6" id="KW-0539">Nucleus</keyword>
<feature type="region of interest" description="Disordered" evidence="7">
    <location>
        <begin position="142"/>
        <end position="171"/>
    </location>
</feature>
<evidence type="ECO:0000256" key="2">
    <source>
        <dbReference type="ARBA" id="ARBA00009001"/>
    </source>
</evidence>
<dbReference type="GO" id="GO:0003713">
    <property type="term" value="F:transcription coactivator activity"/>
    <property type="evidence" value="ECO:0007669"/>
    <property type="project" value="InterPro"/>
</dbReference>
<gene>
    <name evidence="9" type="ORF">N0V87_005635</name>
</gene>
<evidence type="ECO:0000256" key="6">
    <source>
        <dbReference type="ARBA" id="ARBA00023242"/>
    </source>
</evidence>
<keyword evidence="3" id="KW-0805">Transcription regulation</keyword>
<keyword evidence="10" id="KW-1185">Reference proteome</keyword>
<organism evidence="9 10">
    <name type="scientific">Didymella glomerata</name>
    <dbReference type="NCBI Taxonomy" id="749621"/>
    <lineage>
        <taxon>Eukaryota</taxon>
        <taxon>Fungi</taxon>
        <taxon>Dikarya</taxon>
        <taxon>Ascomycota</taxon>
        <taxon>Pezizomycotina</taxon>
        <taxon>Dothideomycetes</taxon>
        <taxon>Pleosporomycetidae</taxon>
        <taxon>Pleosporales</taxon>
        <taxon>Pleosporineae</taxon>
        <taxon>Didymellaceae</taxon>
        <taxon>Didymella</taxon>
    </lineage>
</organism>
<dbReference type="InterPro" id="IPR003173">
    <property type="entry name" value="PC4_C"/>
</dbReference>
<dbReference type="GO" id="GO:0005634">
    <property type="term" value="C:nucleus"/>
    <property type="evidence" value="ECO:0007669"/>
    <property type="project" value="UniProtKB-SubCell"/>
</dbReference>
<dbReference type="Pfam" id="PF02229">
    <property type="entry name" value="PC4"/>
    <property type="match status" value="1"/>
</dbReference>
<keyword evidence="4" id="KW-0238">DNA-binding</keyword>
<dbReference type="GO" id="GO:0060261">
    <property type="term" value="P:positive regulation of transcription initiation by RNA polymerase II"/>
    <property type="evidence" value="ECO:0007669"/>
    <property type="project" value="InterPro"/>
</dbReference>
<feature type="region of interest" description="Disordered" evidence="7">
    <location>
        <begin position="1"/>
        <end position="64"/>
    </location>
</feature>
<sequence length="171" mass="18728">MAGFKRGGFRGGGGGAFKKGYAKKRSPEDEDDAPRASKKSKGDDEEEENAPPFTPKLDTDDENNAFIALNNGGKRRVTISEFKGMTLVSIREYYTNDAGELKPGKKGIALSLDQYNAFLTAAPLLESVLSKRDVQVVRPNYDADLNPAEPDNEQEEEPRAVANVEEAKDED</sequence>
<dbReference type="AlphaFoldDB" id="A0A9W8WY70"/>
<dbReference type="Gene3D" id="2.30.31.10">
    <property type="entry name" value="Transcriptional Coactivator Pc4, Chain A"/>
    <property type="match status" value="1"/>
</dbReference>
<feature type="domain" description="Transcriptional coactivator p15 (PC4) C-terminal" evidence="8">
    <location>
        <begin position="70"/>
        <end position="120"/>
    </location>
</feature>
<protein>
    <recommendedName>
        <fullName evidence="8">Transcriptional coactivator p15 (PC4) C-terminal domain-containing protein</fullName>
    </recommendedName>
</protein>
<accession>A0A9W8WY70</accession>
<comment type="subcellular location">
    <subcellularLocation>
        <location evidence="1">Nucleus</location>
    </subcellularLocation>
</comment>
<evidence type="ECO:0000256" key="4">
    <source>
        <dbReference type="ARBA" id="ARBA00023125"/>
    </source>
</evidence>
<dbReference type="PANTHER" id="PTHR13215">
    <property type="entry name" value="RNA POLYMERASE II TRANSCRIPTIONAL COACTIVATOR"/>
    <property type="match status" value="1"/>
</dbReference>
<dbReference type="EMBL" id="JAPEUV010000053">
    <property type="protein sequence ID" value="KAJ4336055.1"/>
    <property type="molecule type" value="Genomic_DNA"/>
</dbReference>
<proteinExistence type="inferred from homology"/>
<name>A0A9W8WY70_9PLEO</name>
<evidence type="ECO:0000313" key="9">
    <source>
        <dbReference type="EMBL" id="KAJ4336055.1"/>
    </source>
</evidence>
<evidence type="ECO:0000256" key="1">
    <source>
        <dbReference type="ARBA" id="ARBA00004123"/>
    </source>
</evidence>
<keyword evidence="5" id="KW-0804">Transcription</keyword>